<feature type="transmembrane region" description="Helical" evidence="1">
    <location>
        <begin position="53"/>
        <end position="76"/>
    </location>
</feature>
<proteinExistence type="predicted"/>
<name>A0A371B769_9BRAD</name>
<evidence type="ECO:0000313" key="2">
    <source>
        <dbReference type="EMBL" id="RDV03394.1"/>
    </source>
</evidence>
<keyword evidence="1" id="KW-0472">Membrane</keyword>
<keyword evidence="1" id="KW-0812">Transmembrane</keyword>
<evidence type="ECO:0000256" key="1">
    <source>
        <dbReference type="SAM" id="Phobius"/>
    </source>
</evidence>
<dbReference type="RefSeq" id="WP_115515418.1">
    <property type="nucleotide sequence ID" value="NZ_QRGO01000001.1"/>
</dbReference>
<sequence>MTAIARTFFHVPVFGWLLKDAVHGAVDAKYYFFGNLVAVLAVLVYMVGYPLLIVLALTMAAAVLSMILILTATDLIDQRTRRTKAHATRTAALARRA</sequence>
<keyword evidence="1" id="KW-1133">Transmembrane helix</keyword>
<evidence type="ECO:0000313" key="3">
    <source>
        <dbReference type="Proteomes" id="UP000263993"/>
    </source>
</evidence>
<organism evidence="2 3">
    <name type="scientific">Undibacter mobilis</name>
    <dbReference type="NCBI Taxonomy" id="2292256"/>
    <lineage>
        <taxon>Bacteria</taxon>
        <taxon>Pseudomonadati</taxon>
        <taxon>Pseudomonadota</taxon>
        <taxon>Alphaproteobacteria</taxon>
        <taxon>Hyphomicrobiales</taxon>
        <taxon>Nitrobacteraceae</taxon>
        <taxon>Undibacter</taxon>
    </lineage>
</organism>
<dbReference type="AlphaFoldDB" id="A0A371B769"/>
<keyword evidence="3" id="KW-1185">Reference proteome</keyword>
<dbReference type="Proteomes" id="UP000263993">
    <property type="component" value="Unassembled WGS sequence"/>
</dbReference>
<comment type="caution">
    <text evidence="2">The sequence shown here is derived from an EMBL/GenBank/DDBJ whole genome shotgun (WGS) entry which is preliminary data.</text>
</comment>
<feature type="transmembrane region" description="Helical" evidence="1">
    <location>
        <begin position="30"/>
        <end position="47"/>
    </location>
</feature>
<gene>
    <name evidence="2" type="ORF">DXH78_01580</name>
</gene>
<protein>
    <submittedName>
        <fullName evidence="2">Uncharacterized protein</fullName>
    </submittedName>
</protein>
<accession>A0A371B769</accession>
<dbReference type="OrthoDB" id="8479738at2"/>
<reference evidence="3" key="1">
    <citation type="submission" date="2018-08" db="EMBL/GenBank/DDBJ databases">
        <authorList>
            <person name="Kim S.-J."/>
            <person name="Jung G.-Y."/>
        </authorList>
    </citation>
    <scope>NUCLEOTIDE SEQUENCE [LARGE SCALE GENOMIC DNA]</scope>
    <source>
        <strain evidence="3">GY_H</strain>
    </source>
</reference>
<dbReference type="EMBL" id="QRGO01000001">
    <property type="protein sequence ID" value="RDV03394.1"/>
    <property type="molecule type" value="Genomic_DNA"/>
</dbReference>